<evidence type="ECO:0000256" key="2">
    <source>
        <dbReference type="ARBA" id="ARBA00023125"/>
    </source>
</evidence>
<evidence type="ECO:0000313" key="7">
    <source>
        <dbReference type="Proteomes" id="UP001183390"/>
    </source>
</evidence>
<dbReference type="Proteomes" id="UP001183390">
    <property type="component" value="Unassembled WGS sequence"/>
</dbReference>
<dbReference type="InterPro" id="IPR001647">
    <property type="entry name" value="HTH_TetR"/>
</dbReference>
<dbReference type="PROSITE" id="PS50977">
    <property type="entry name" value="HTH_TETR_2"/>
    <property type="match status" value="1"/>
</dbReference>
<evidence type="ECO:0000256" key="3">
    <source>
        <dbReference type="ARBA" id="ARBA00023163"/>
    </source>
</evidence>
<evidence type="ECO:0000256" key="1">
    <source>
        <dbReference type="ARBA" id="ARBA00023015"/>
    </source>
</evidence>
<dbReference type="SUPFAM" id="SSF46689">
    <property type="entry name" value="Homeodomain-like"/>
    <property type="match status" value="1"/>
</dbReference>
<keyword evidence="3" id="KW-0804">Transcription</keyword>
<dbReference type="PANTHER" id="PTHR47506">
    <property type="entry name" value="TRANSCRIPTIONAL REGULATORY PROTEIN"/>
    <property type="match status" value="1"/>
</dbReference>
<reference evidence="7" key="1">
    <citation type="submission" date="2023-07" db="EMBL/GenBank/DDBJ databases">
        <title>30 novel species of actinomycetes from the DSMZ collection.</title>
        <authorList>
            <person name="Nouioui I."/>
        </authorList>
    </citation>
    <scope>NUCLEOTIDE SEQUENCE [LARGE SCALE GENOMIC DNA]</scope>
    <source>
        <strain evidence="7">DSM 44743</strain>
    </source>
</reference>
<organism evidence="6 7">
    <name type="scientific">Nocardiopsis lambiniae</name>
    <dbReference type="NCBI Taxonomy" id="3075539"/>
    <lineage>
        <taxon>Bacteria</taxon>
        <taxon>Bacillati</taxon>
        <taxon>Actinomycetota</taxon>
        <taxon>Actinomycetes</taxon>
        <taxon>Streptosporangiales</taxon>
        <taxon>Nocardiopsidaceae</taxon>
        <taxon>Nocardiopsis</taxon>
    </lineage>
</organism>
<feature type="domain" description="HTH tetR-type" evidence="5">
    <location>
        <begin position="6"/>
        <end position="66"/>
    </location>
</feature>
<proteinExistence type="predicted"/>
<dbReference type="Gene3D" id="1.10.357.10">
    <property type="entry name" value="Tetracycline Repressor, domain 2"/>
    <property type="match status" value="1"/>
</dbReference>
<keyword evidence="2 4" id="KW-0238">DNA-binding</keyword>
<dbReference type="RefSeq" id="WP_311512577.1">
    <property type="nucleotide sequence ID" value="NZ_JAVREP010000010.1"/>
</dbReference>
<dbReference type="EMBL" id="JAVREP010000010">
    <property type="protein sequence ID" value="MDT0329981.1"/>
    <property type="molecule type" value="Genomic_DNA"/>
</dbReference>
<accession>A0ABU2MCJ8</accession>
<evidence type="ECO:0000256" key="4">
    <source>
        <dbReference type="PROSITE-ProRule" id="PRU00335"/>
    </source>
</evidence>
<comment type="caution">
    <text evidence="6">The sequence shown here is derived from an EMBL/GenBank/DDBJ whole genome shotgun (WGS) entry which is preliminary data.</text>
</comment>
<keyword evidence="1" id="KW-0805">Transcription regulation</keyword>
<name>A0ABU2MCJ8_9ACTN</name>
<dbReference type="InterPro" id="IPR009057">
    <property type="entry name" value="Homeodomain-like_sf"/>
</dbReference>
<evidence type="ECO:0000259" key="5">
    <source>
        <dbReference type="PROSITE" id="PS50977"/>
    </source>
</evidence>
<dbReference type="PANTHER" id="PTHR47506:SF1">
    <property type="entry name" value="HTH-TYPE TRANSCRIPTIONAL REGULATOR YJDC"/>
    <property type="match status" value="1"/>
</dbReference>
<feature type="DNA-binding region" description="H-T-H motif" evidence="4">
    <location>
        <begin position="29"/>
        <end position="48"/>
    </location>
</feature>
<protein>
    <submittedName>
        <fullName evidence="6">Helix-turn-helix domain-containing protein</fullName>
    </submittedName>
</protein>
<dbReference type="Pfam" id="PF00440">
    <property type="entry name" value="TetR_N"/>
    <property type="match status" value="1"/>
</dbReference>
<keyword evidence="7" id="KW-1185">Reference proteome</keyword>
<gene>
    <name evidence="6" type="ORF">RM479_16340</name>
</gene>
<sequence length="198" mass="20859">MGRPSRFDTDALVETAITVAARGGPAAVTMVAVARAAGAPSGSLYHRFPGRPALLAAVRLEALTDFQEGLRAVLAVADPLAAATGAARHVVAWSRTRPDRARVLLYSPVDFEVERWPAAERERMERGNARSGAALVGIAEALRAPEESAGTALERTRMAVVDLPLALVRRYLSGGGEIPAEAEDAAADAAYRLLAPRP</sequence>
<evidence type="ECO:0000313" key="6">
    <source>
        <dbReference type="EMBL" id="MDT0329981.1"/>
    </source>
</evidence>